<dbReference type="Proteomes" id="UP000002011">
    <property type="component" value="Chromosome"/>
</dbReference>
<dbReference type="InterPro" id="IPR011990">
    <property type="entry name" value="TPR-like_helical_dom_sf"/>
</dbReference>
<accession>C6VUB1</accession>
<sequence>MRYEKTADSLYECKNYSLAAYYYLQSVPLKDFDTKKRDMYYNAACCFALTAQADSAILMLEKAIELGYTNKNHLTTDPDLNSIHTHAKWKKLAGEVQEIRSLNSDPAQVRIVTDDIYRFWDAYDKANTDSGHVREVFQQFYFDMASPGMKDYMGAKVSSIDYFLKHIRSAPLFYQAIRKATLQIDDFRKDFQCSFVAFKEIYPAAKFPDIYFVMGAFTSGGTVSDAGLLIGLNQVCLSDDTPVAEFDSKKRNLLSESKFLPNLIAHELIHFQQQGMRRDTTTLSHSIKEGMADFLGELISGRTANHRLFEWAKGKEKNIWMRFKKDMYLNRSSDWIANSDRSNAGDLPDQGYWVGYQICKAYYDKAPDKKQAVVEMLNIRDYNLFLKLSGWEEKIEN</sequence>
<dbReference type="HOGENOM" id="CLU_640469_0_0_10"/>
<protein>
    <submittedName>
        <fullName evidence="1">Uncharacterized protein</fullName>
    </submittedName>
</protein>
<evidence type="ECO:0000313" key="2">
    <source>
        <dbReference type="Proteomes" id="UP000002011"/>
    </source>
</evidence>
<dbReference type="STRING" id="471854.Dfer_5400"/>
<organism evidence="1 2">
    <name type="scientific">Dyadobacter fermentans (strain ATCC 700827 / DSM 18053 / CIP 107007 / KCTC 52180 / NS114)</name>
    <dbReference type="NCBI Taxonomy" id="471854"/>
    <lineage>
        <taxon>Bacteria</taxon>
        <taxon>Pseudomonadati</taxon>
        <taxon>Bacteroidota</taxon>
        <taxon>Cytophagia</taxon>
        <taxon>Cytophagales</taxon>
        <taxon>Spirosomataceae</taxon>
        <taxon>Dyadobacter</taxon>
    </lineage>
</organism>
<dbReference type="KEGG" id="dfe:Dfer_5400"/>
<gene>
    <name evidence="1" type="ordered locus">Dfer_5400</name>
</gene>
<dbReference type="AlphaFoldDB" id="C6VUB1"/>
<dbReference type="InterPro" id="IPR019853">
    <property type="entry name" value="GldB-like"/>
</dbReference>
<dbReference type="EMBL" id="CP001619">
    <property type="protein sequence ID" value="ACT96593.1"/>
    <property type="molecule type" value="Genomic_DNA"/>
</dbReference>
<name>C6VUB1_DYAFD</name>
<dbReference type="eggNOG" id="COG5504">
    <property type="taxonomic scope" value="Bacteria"/>
</dbReference>
<reference evidence="1 2" key="1">
    <citation type="journal article" date="2009" name="Stand. Genomic Sci.">
        <title>Complete genome sequence of Dyadobacter fermentans type strain (NS114).</title>
        <authorList>
            <person name="Lang E."/>
            <person name="Lapidus A."/>
            <person name="Chertkov O."/>
            <person name="Brettin T."/>
            <person name="Detter J.C."/>
            <person name="Han C."/>
            <person name="Copeland A."/>
            <person name="Glavina Del Rio T."/>
            <person name="Nolan M."/>
            <person name="Chen F."/>
            <person name="Lucas S."/>
            <person name="Tice H."/>
            <person name="Cheng J.F."/>
            <person name="Land M."/>
            <person name="Hauser L."/>
            <person name="Chang Y.J."/>
            <person name="Jeffries C.D."/>
            <person name="Kopitz M."/>
            <person name="Bruce D."/>
            <person name="Goodwin L."/>
            <person name="Pitluck S."/>
            <person name="Ovchinnikova G."/>
            <person name="Pati A."/>
            <person name="Ivanova N."/>
            <person name="Mavrommatis K."/>
            <person name="Chen A."/>
            <person name="Palaniappan K."/>
            <person name="Chain P."/>
            <person name="Bristow J."/>
            <person name="Eisen J.A."/>
            <person name="Markowitz V."/>
            <person name="Hugenholtz P."/>
            <person name="Goker M."/>
            <person name="Rohde M."/>
            <person name="Kyrpides N.C."/>
            <person name="Klenk H.P."/>
        </authorList>
    </citation>
    <scope>NUCLEOTIDE SEQUENCE [LARGE SCALE GENOMIC DNA]</scope>
    <source>
        <strain evidence="2">ATCC 700827 / DSM 18053 / CIP 107007 / KCTC 52180 / NS114</strain>
    </source>
</reference>
<dbReference type="SUPFAM" id="SSF48452">
    <property type="entry name" value="TPR-like"/>
    <property type="match status" value="1"/>
</dbReference>
<proteinExistence type="predicted"/>
<dbReference type="NCBIfam" id="NF047558">
    <property type="entry name" value="TPR_END_plus"/>
    <property type="match status" value="1"/>
</dbReference>
<dbReference type="Pfam" id="PF25594">
    <property type="entry name" value="GldB_lipo"/>
    <property type="match status" value="1"/>
</dbReference>
<evidence type="ECO:0000313" key="1">
    <source>
        <dbReference type="EMBL" id="ACT96593.1"/>
    </source>
</evidence>
<keyword evidence="2" id="KW-1185">Reference proteome</keyword>